<dbReference type="InterPro" id="IPR005843">
    <property type="entry name" value="A-D-PHexomutase_C"/>
</dbReference>
<dbReference type="PROSITE" id="PS00710">
    <property type="entry name" value="PGM_PMM"/>
    <property type="match status" value="1"/>
</dbReference>
<evidence type="ECO:0000256" key="11">
    <source>
        <dbReference type="ARBA" id="ARBA00039995"/>
    </source>
</evidence>
<evidence type="ECO:0000256" key="10">
    <source>
        <dbReference type="ARBA" id="ARBA00023235"/>
    </source>
</evidence>
<comment type="similarity">
    <text evidence="5 14">Belongs to the phosphohexose mutase family.</text>
</comment>
<dbReference type="Pfam" id="PF02880">
    <property type="entry name" value="PGM_PMM_III"/>
    <property type="match status" value="1"/>
</dbReference>
<name>A0ABT7UPZ6_9FIRM</name>
<dbReference type="PRINTS" id="PR00509">
    <property type="entry name" value="PGMPMM"/>
</dbReference>
<evidence type="ECO:0000256" key="3">
    <source>
        <dbReference type="ARBA" id="ARBA00005164"/>
    </source>
</evidence>
<evidence type="ECO:0000256" key="8">
    <source>
        <dbReference type="ARBA" id="ARBA00022723"/>
    </source>
</evidence>
<proteinExistence type="inferred from homology"/>
<dbReference type="Gene3D" id="3.40.120.10">
    <property type="entry name" value="Alpha-D-Glucose-1,6-Bisphosphate, subunit A, domain 3"/>
    <property type="match status" value="3"/>
</dbReference>
<evidence type="ECO:0000256" key="6">
    <source>
        <dbReference type="ARBA" id="ARBA00012728"/>
    </source>
</evidence>
<evidence type="ECO:0000256" key="1">
    <source>
        <dbReference type="ARBA" id="ARBA00000443"/>
    </source>
</evidence>
<evidence type="ECO:0000256" key="13">
    <source>
        <dbReference type="ARBA" id="ARBA00041467"/>
    </source>
</evidence>
<dbReference type="InterPro" id="IPR036900">
    <property type="entry name" value="A-D-PHexomutase_C_sf"/>
</dbReference>
<dbReference type="InterPro" id="IPR005845">
    <property type="entry name" value="A-D-PHexomutase_a/b/a-II"/>
</dbReference>
<dbReference type="Pfam" id="PF00408">
    <property type="entry name" value="PGM_PMM_IV"/>
    <property type="match status" value="1"/>
</dbReference>
<dbReference type="InterPro" id="IPR016066">
    <property type="entry name" value="A-D-PHexomutase_CS"/>
</dbReference>
<dbReference type="CDD" id="cd05799">
    <property type="entry name" value="PGM2"/>
    <property type="match status" value="1"/>
</dbReference>
<dbReference type="InterPro" id="IPR005841">
    <property type="entry name" value="Alpha-D-phosphohexomutase_SF"/>
</dbReference>
<comment type="cofactor">
    <cofactor evidence="2">
        <name>Mg(2+)</name>
        <dbReference type="ChEBI" id="CHEBI:18420"/>
    </cofactor>
</comment>
<gene>
    <name evidence="19" type="ORF">QUW08_06645</name>
</gene>
<reference evidence="19 20" key="3">
    <citation type="submission" date="2023-06" db="EMBL/GenBank/DDBJ databases">
        <authorList>
            <person name="Zeman M."/>
            <person name="Kubasova T."/>
            <person name="Jahodarova E."/>
            <person name="Nykrynova M."/>
            <person name="Rychlik I."/>
        </authorList>
    </citation>
    <scope>NUCLEOTIDE SEQUENCE [LARGE SCALE GENOMIC DNA]</scope>
    <source>
        <strain evidence="19 20">ET340</strain>
    </source>
</reference>
<dbReference type="Gene3D" id="3.30.310.50">
    <property type="entry name" value="Alpha-D-phosphohexomutase, C-terminal domain"/>
    <property type="match status" value="1"/>
</dbReference>
<evidence type="ECO:0000256" key="2">
    <source>
        <dbReference type="ARBA" id="ARBA00001946"/>
    </source>
</evidence>
<dbReference type="SUPFAM" id="SSF53738">
    <property type="entry name" value="Phosphoglucomutase, first 3 domains"/>
    <property type="match status" value="3"/>
</dbReference>
<keyword evidence="20" id="KW-1185">Reference proteome</keyword>
<evidence type="ECO:0000259" key="16">
    <source>
        <dbReference type="Pfam" id="PF02878"/>
    </source>
</evidence>
<dbReference type="SUPFAM" id="SSF55957">
    <property type="entry name" value="Phosphoglucomutase, C-terminal domain"/>
    <property type="match status" value="1"/>
</dbReference>
<feature type="domain" description="Alpha-D-phosphohexomutase alpha/beta/alpha" evidence="16">
    <location>
        <begin position="45"/>
        <end position="178"/>
    </location>
</feature>
<keyword evidence="8 14" id="KW-0479">Metal-binding</keyword>
<feature type="domain" description="Alpha-D-phosphohexomutase alpha/beta/alpha" evidence="17">
    <location>
        <begin position="210"/>
        <end position="314"/>
    </location>
</feature>
<dbReference type="InterPro" id="IPR005846">
    <property type="entry name" value="A-D-PHexomutase_a/b/a-III"/>
</dbReference>
<dbReference type="Proteomes" id="UP001529380">
    <property type="component" value="Unassembled WGS sequence"/>
</dbReference>
<evidence type="ECO:0000259" key="18">
    <source>
        <dbReference type="Pfam" id="PF02880"/>
    </source>
</evidence>
<sequence length="562" mass="60980">MEIKELFERWLEKAVEDADVAAELAALKESGDEEGIQDRFYRELEFGTGGLRGVIGAGSNRMNIYNIRKATQGLANYLNGTELPKQVAIGYDSRIKSDVFARETARVLAANGITAWLYPRLEPTPALSWAVRYLGCGAGVCVTASHNPAKYNGYKVYGADGCQITLEAAKLILGQISRVDCFEDVKLADFDAALAEGGIRYIPEECLDAFVDAVYAQRVGSGEGVADLKLVYTPLNGAGLECVEKLLKKLGVTHVDVVEEQRLPDGNFPTCPYPNPEIREAMQKGLELCDRVKPDLLLGTDPDCDRCGTAVPDGKGGYRLITGNEMGVILLDYICRTRKAQGTMPAAPVAVTTIVSTDMATPVCEKYGVELRRTLTGFKFIGEQIGLLESEGTPERYIFGFEESYGYLSGGHVRDKDAVNATLLICEAAAWYAKQGKTLLDAINGLYDEFGWYKNDLLSFAFEGESGMHAMQQLMKELRSNPPKAIAGLEVEQLVDYSAEGTGLPKADVLEFRLAGKAKFMVRPSGTEPKIKVYLSAVGESGAAADAINEKMAAAAKALMQA</sequence>
<comment type="pathway">
    <text evidence="4">Lipid metabolism.</text>
</comment>
<dbReference type="PANTHER" id="PTHR45745">
    <property type="entry name" value="PHOSPHOMANNOMUTASE 45A"/>
    <property type="match status" value="1"/>
</dbReference>
<feature type="domain" description="Alpha-D-phosphohexomutase alpha/beta/alpha" evidence="18">
    <location>
        <begin position="323"/>
        <end position="449"/>
    </location>
</feature>
<evidence type="ECO:0000256" key="14">
    <source>
        <dbReference type="RuleBase" id="RU004326"/>
    </source>
</evidence>
<organism evidence="19 20">
    <name type="scientific">Allofournierella massiliensis</name>
    <dbReference type="NCBI Taxonomy" id="1650663"/>
    <lineage>
        <taxon>Bacteria</taxon>
        <taxon>Bacillati</taxon>
        <taxon>Bacillota</taxon>
        <taxon>Clostridia</taxon>
        <taxon>Eubacteriales</taxon>
        <taxon>Oscillospiraceae</taxon>
        <taxon>Allofournierella</taxon>
    </lineage>
</organism>
<protein>
    <recommendedName>
        <fullName evidence="11">Phosphoglucomutase</fullName>
        <ecNumber evidence="6">5.4.2.2</ecNumber>
    </recommendedName>
    <alternativeName>
        <fullName evidence="13">Alpha-phosphoglucomutase</fullName>
    </alternativeName>
    <alternativeName>
        <fullName evidence="12">Glucose phosphomutase</fullName>
    </alternativeName>
</protein>
<dbReference type="Pfam" id="PF02879">
    <property type="entry name" value="PGM_PMM_II"/>
    <property type="match status" value="1"/>
</dbReference>
<evidence type="ECO:0000259" key="17">
    <source>
        <dbReference type="Pfam" id="PF02879"/>
    </source>
</evidence>
<dbReference type="GO" id="GO:0016853">
    <property type="term" value="F:isomerase activity"/>
    <property type="evidence" value="ECO:0007669"/>
    <property type="project" value="UniProtKB-KW"/>
</dbReference>
<evidence type="ECO:0000256" key="4">
    <source>
        <dbReference type="ARBA" id="ARBA00005189"/>
    </source>
</evidence>
<reference evidence="19 20" key="2">
    <citation type="submission" date="2023-06" db="EMBL/GenBank/DDBJ databases">
        <title>Identification and characterization of horizontal gene transfer across gut microbiota members of farm animals based on homology search.</title>
        <authorList>
            <person name="Schwarzerova J."/>
            <person name="Nykrynova M."/>
            <person name="Jureckova K."/>
            <person name="Cejkova D."/>
            <person name="Rychlik I."/>
        </authorList>
    </citation>
    <scope>NUCLEOTIDE SEQUENCE [LARGE SCALE GENOMIC DNA]</scope>
    <source>
        <strain evidence="19 20">ET340</strain>
    </source>
</reference>
<keyword evidence="10 19" id="KW-0413">Isomerase</keyword>
<keyword evidence="9 14" id="KW-0460">Magnesium</keyword>
<dbReference type="InterPro" id="IPR016055">
    <property type="entry name" value="A-D-PHexomutase_a/b/a-I/II/III"/>
</dbReference>
<comment type="pathway">
    <text evidence="3">Glycolipid metabolism; diglucosyl-diacylglycerol biosynthesis.</text>
</comment>
<feature type="domain" description="Alpha-D-phosphohexomutase C-terminal" evidence="15">
    <location>
        <begin position="510"/>
        <end position="553"/>
    </location>
</feature>
<evidence type="ECO:0000256" key="9">
    <source>
        <dbReference type="ARBA" id="ARBA00022842"/>
    </source>
</evidence>
<evidence type="ECO:0000313" key="19">
    <source>
        <dbReference type="EMBL" id="MDM8200970.1"/>
    </source>
</evidence>
<dbReference type="RefSeq" id="WP_289599618.1">
    <property type="nucleotide sequence ID" value="NZ_JAUDCL010000009.1"/>
</dbReference>
<comment type="catalytic activity">
    <reaction evidence="1">
        <text>alpha-D-glucose 1-phosphate = alpha-D-glucose 6-phosphate</text>
        <dbReference type="Rhea" id="RHEA:23536"/>
        <dbReference type="ChEBI" id="CHEBI:58225"/>
        <dbReference type="ChEBI" id="CHEBI:58601"/>
        <dbReference type="EC" id="5.4.2.2"/>
    </reaction>
</comment>
<evidence type="ECO:0000256" key="12">
    <source>
        <dbReference type="ARBA" id="ARBA00041398"/>
    </source>
</evidence>
<comment type="caution">
    <text evidence="19">The sequence shown here is derived from an EMBL/GenBank/DDBJ whole genome shotgun (WGS) entry which is preliminary data.</text>
</comment>
<evidence type="ECO:0000256" key="5">
    <source>
        <dbReference type="ARBA" id="ARBA00010231"/>
    </source>
</evidence>
<dbReference type="EMBL" id="JAUDCL010000009">
    <property type="protein sequence ID" value="MDM8200970.1"/>
    <property type="molecule type" value="Genomic_DNA"/>
</dbReference>
<accession>A0ABT7UPZ6</accession>
<dbReference type="EC" id="5.4.2.2" evidence="6"/>
<dbReference type="PANTHER" id="PTHR45745:SF1">
    <property type="entry name" value="PHOSPHOGLUCOMUTASE 2B-RELATED"/>
    <property type="match status" value="1"/>
</dbReference>
<evidence type="ECO:0000256" key="7">
    <source>
        <dbReference type="ARBA" id="ARBA00022553"/>
    </source>
</evidence>
<dbReference type="Pfam" id="PF02878">
    <property type="entry name" value="PGM_PMM_I"/>
    <property type="match status" value="1"/>
</dbReference>
<keyword evidence="7" id="KW-0597">Phosphoprotein</keyword>
<evidence type="ECO:0000259" key="15">
    <source>
        <dbReference type="Pfam" id="PF00408"/>
    </source>
</evidence>
<dbReference type="InterPro" id="IPR005844">
    <property type="entry name" value="A-D-PHexomutase_a/b/a-I"/>
</dbReference>
<reference evidence="20" key="1">
    <citation type="submission" date="2023-06" db="EMBL/GenBank/DDBJ databases">
        <title>Identification and characterization of horizontal gene transfer across gut microbiota members of farm animals based on homology search.</title>
        <authorList>
            <person name="Zeman M."/>
            <person name="Kubasova T."/>
            <person name="Jahodarova E."/>
            <person name="Nykrynova M."/>
            <person name="Rychlik I."/>
        </authorList>
    </citation>
    <scope>NUCLEOTIDE SEQUENCE [LARGE SCALE GENOMIC DNA]</scope>
    <source>
        <strain evidence="20">ET340</strain>
    </source>
</reference>
<evidence type="ECO:0000313" key="20">
    <source>
        <dbReference type="Proteomes" id="UP001529380"/>
    </source>
</evidence>